<dbReference type="EMBL" id="JAQSGK010000067">
    <property type="protein sequence ID" value="MEE6717074.1"/>
    <property type="molecule type" value="Genomic_DNA"/>
</dbReference>
<dbReference type="SUPFAM" id="SSF51445">
    <property type="entry name" value="(Trans)glycosidases"/>
    <property type="match status" value="1"/>
</dbReference>
<dbReference type="InterPro" id="IPR017853">
    <property type="entry name" value="GH"/>
</dbReference>
<evidence type="ECO:0000256" key="4">
    <source>
        <dbReference type="ARBA" id="ARBA00022801"/>
    </source>
</evidence>
<evidence type="ECO:0000256" key="3">
    <source>
        <dbReference type="ARBA" id="ARBA00012663"/>
    </source>
</evidence>
<keyword evidence="4 7" id="KW-0378">Hydrolase</keyword>
<proteinExistence type="inferred from homology"/>
<comment type="similarity">
    <text evidence="2">Belongs to the glycosyl hydrolase 3 family.</text>
</comment>
<evidence type="ECO:0000256" key="2">
    <source>
        <dbReference type="ARBA" id="ARBA00005336"/>
    </source>
</evidence>
<dbReference type="EC" id="3.2.1.52" evidence="3"/>
<sequence length="569" mass="62255">MLDLTQKPYGLNEIQIQAVKKQVAALDTEAKIGQLFFPIGQDEKQVDIPAFIQKYQPGGIMYRPDTSSKIRRELVACQAASTLPLFTAANLESGGNGIITDGTYFGTPLEMAATDDPHSAYELGAVAGEEAHAVGTNMAFAPIVDIDQNFRNPIMNTRTFGSDQQRVLRMSDAQRQGLEKHHVIPVIKHFPGDGVDERDQHLLASVNSLSADDWMASYGQIYRHMIEGGISTVMIAHILQPAWERQLDPGIADQDLRPASSSANLINGLLRTVLKFNGLAITDATPMLGYNAVMPREQLLPATINAGIDMILFNKNIDEDYAIIRTAVANGTISQERLDEAVTRIVGTKVAQGLMTVDGHPLLSMPDADVLVRNQAAHAAQAEAVASKAVTLVKDRDHLLPLTPEKYPRIRLYVLGDSDDGGFKEGGQVTGAFQQQLEAAGFAVTLFDPKHLDFHEIFEEGVADLKKKFDLALYIANVETASNQTTTRLDWIHLMAANAPWFMKDIPTVFVSTANPYHLFDIPMVSTFVNAYTGNQATIAAVMRKLLGQEKFLGKSPVDPFCGDLTARL</sequence>
<comment type="caution">
    <text evidence="7">The sequence shown here is derived from an EMBL/GenBank/DDBJ whole genome shotgun (WGS) entry which is preliminary data.</text>
</comment>
<keyword evidence="8" id="KW-1185">Reference proteome</keyword>
<feature type="domain" description="Glycoside hydrolase family 3 N-terminal" evidence="6">
    <location>
        <begin position="29"/>
        <end position="346"/>
    </location>
</feature>
<dbReference type="PANTHER" id="PTHR30480:SF13">
    <property type="entry name" value="BETA-HEXOSAMINIDASE"/>
    <property type="match status" value="1"/>
</dbReference>
<comment type="catalytic activity">
    <reaction evidence="1">
        <text>Hydrolysis of terminal non-reducing N-acetyl-D-hexosamine residues in N-acetyl-beta-D-hexosaminides.</text>
        <dbReference type="EC" id="3.2.1.52"/>
    </reaction>
</comment>
<dbReference type="PANTHER" id="PTHR30480">
    <property type="entry name" value="BETA-HEXOSAMINIDASE-RELATED"/>
    <property type="match status" value="1"/>
</dbReference>
<evidence type="ECO:0000256" key="1">
    <source>
        <dbReference type="ARBA" id="ARBA00001231"/>
    </source>
</evidence>
<evidence type="ECO:0000313" key="8">
    <source>
        <dbReference type="Proteomes" id="UP001330016"/>
    </source>
</evidence>
<keyword evidence="5" id="KW-0326">Glycosidase</keyword>
<reference evidence="7 8" key="1">
    <citation type="submission" date="2023-02" db="EMBL/GenBank/DDBJ databases">
        <title>The predominant lactic acid bacteria and yeasts involved in the spontaneous fermentation of millet during the production of the traditional porridge Hausa koko in Ghana.</title>
        <authorList>
            <person name="Atter A."/>
            <person name="Diaz M."/>
        </authorList>
    </citation>
    <scope>NUCLEOTIDE SEQUENCE [LARGE SCALE GENOMIC DNA]</scope>
    <source>
        <strain evidence="7 8">FI11640</strain>
    </source>
</reference>
<evidence type="ECO:0000256" key="5">
    <source>
        <dbReference type="ARBA" id="ARBA00023295"/>
    </source>
</evidence>
<dbReference type="Gene3D" id="3.20.20.300">
    <property type="entry name" value="Glycoside hydrolase, family 3, N-terminal domain"/>
    <property type="match status" value="1"/>
</dbReference>
<dbReference type="InterPro" id="IPR001764">
    <property type="entry name" value="Glyco_hydro_3_N"/>
</dbReference>
<accession>A0ABU7T385</accession>
<dbReference type="GO" id="GO:0016787">
    <property type="term" value="F:hydrolase activity"/>
    <property type="evidence" value="ECO:0007669"/>
    <property type="project" value="UniProtKB-KW"/>
</dbReference>
<evidence type="ECO:0000259" key="6">
    <source>
        <dbReference type="Pfam" id="PF00933"/>
    </source>
</evidence>
<gene>
    <name evidence="7" type="ORF">PS435_14605</name>
</gene>
<dbReference type="Proteomes" id="UP001330016">
    <property type="component" value="Unassembled WGS sequence"/>
</dbReference>
<dbReference type="Gene3D" id="3.40.50.1700">
    <property type="entry name" value="Glycoside hydrolase family 3 C-terminal domain"/>
    <property type="match status" value="1"/>
</dbReference>
<organism evidence="7 8">
    <name type="scientific">Schleiferilactobacillus harbinensis</name>
    <dbReference type="NCBI Taxonomy" id="304207"/>
    <lineage>
        <taxon>Bacteria</taxon>
        <taxon>Bacillati</taxon>
        <taxon>Bacillota</taxon>
        <taxon>Bacilli</taxon>
        <taxon>Lactobacillales</taxon>
        <taxon>Lactobacillaceae</taxon>
        <taxon>Schleiferilactobacillus</taxon>
    </lineage>
</organism>
<evidence type="ECO:0000313" key="7">
    <source>
        <dbReference type="EMBL" id="MEE6717074.1"/>
    </source>
</evidence>
<dbReference type="RefSeq" id="WP_331244532.1">
    <property type="nucleotide sequence ID" value="NZ_JAQSGJ010000067.1"/>
</dbReference>
<name>A0ABU7T385_9LACO</name>
<dbReference type="Pfam" id="PF00933">
    <property type="entry name" value="Glyco_hydro_3"/>
    <property type="match status" value="1"/>
</dbReference>
<dbReference type="InterPro" id="IPR036962">
    <property type="entry name" value="Glyco_hydro_3_N_sf"/>
</dbReference>
<dbReference type="InterPro" id="IPR036881">
    <property type="entry name" value="Glyco_hydro_3_C_sf"/>
</dbReference>
<dbReference type="InterPro" id="IPR050226">
    <property type="entry name" value="NagZ_Beta-hexosaminidase"/>
</dbReference>
<protein>
    <recommendedName>
        <fullName evidence="3">beta-N-acetylhexosaminidase</fullName>
        <ecNumber evidence="3">3.2.1.52</ecNumber>
    </recommendedName>
</protein>